<dbReference type="RefSeq" id="WP_381247910.1">
    <property type="nucleotide sequence ID" value="NZ_JBHTBI010000002.1"/>
</dbReference>
<feature type="compositionally biased region" description="Pro residues" evidence="1">
    <location>
        <begin position="17"/>
        <end position="48"/>
    </location>
</feature>
<evidence type="ECO:0000313" key="4">
    <source>
        <dbReference type="Proteomes" id="UP001596957"/>
    </source>
</evidence>
<feature type="transmembrane region" description="Helical" evidence="2">
    <location>
        <begin position="135"/>
        <end position="157"/>
    </location>
</feature>
<feature type="transmembrane region" description="Helical" evidence="2">
    <location>
        <begin position="202"/>
        <end position="222"/>
    </location>
</feature>
<feature type="compositionally biased region" description="Basic and acidic residues" evidence="1">
    <location>
        <begin position="1"/>
        <end position="11"/>
    </location>
</feature>
<feature type="region of interest" description="Disordered" evidence="1">
    <location>
        <begin position="268"/>
        <end position="290"/>
    </location>
</feature>
<keyword evidence="2" id="KW-0812">Transmembrane</keyword>
<reference evidence="4" key="1">
    <citation type="journal article" date="2019" name="Int. J. Syst. Evol. Microbiol.">
        <title>The Global Catalogue of Microorganisms (GCM) 10K type strain sequencing project: providing services to taxonomists for standard genome sequencing and annotation.</title>
        <authorList>
            <consortium name="The Broad Institute Genomics Platform"/>
            <consortium name="The Broad Institute Genome Sequencing Center for Infectious Disease"/>
            <person name="Wu L."/>
            <person name="Ma J."/>
        </authorList>
    </citation>
    <scope>NUCLEOTIDE SEQUENCE [LARGE SCALE GENOMIC DNA]</scope>
    <source>
        <strain evidence="4">CGMCC 4.7198</strain>
    </source>
</reference>
<comment type="caution">
    <text evidence="3">The sequence shown here is derived from an EMBL/GenBank/DDBJ whole genome shotgun (WGS) entry which is preliminary data.</text>
</comment>
<accession>A0ABW2VBF7</accession>
<dbReference type="EMBL" id="JBHTEC010000001">
    <property type="protein sequence ID" value="MFD0280864.1"/>
    <property type="molecule type" value="Genomic_DNA"/>
</dbReference>
<dbReference type="SUPFAM" id="SSF52540">
    <property type="entry name" value="P-loop containing nucleoside triphosphate hydrolases"/>
    <property type="match status" value="1"/>
</dbReference>
<feature type="compositionally biased region" description="Pro residues" evidence="1">
    <location>
        <begin position="276"/>
        <end position="287"/>
    </location>
</feature>
<organism evidence="3 4">
    <name type="scientific">Streptomyces lutosisoli</name>
    <dbReference type="NCBI Taxonomy" id="2665721"/>
    <lineage>
        <taxon>Bacteria</taxon>
        <taxon>Bacillati</taxon>
        <taxon>Actinomycetota</taxon>
        <taxon>Actinomycetes</taxon>
        <taxon>Kitasatosporales</taxon>
        <taxon>Streptomycetaceae</taxon>
        <taxon>Streptomyces</taxon>
    </lineage>
</organism>
<gene>
    <name evidence="3" type="ORF">ACFQZP_04100</name>
</gene>
<feature type="transmembrane region" description="Helical" evidence="2">
    <location>
        <begin position="234"/>
        <end position="255"/>
    </location>
</feature>
<keyword evidence="2" id="KW-1133">Transmembrane helix</keyword>
<evidence type="ECO:0000256" key="1">
    <source>
        <dbReference type="SAM" id="MobiDB-lite"/>
    </source>
</evidence>
<evidence type="ECO:0000313" key="3">
    <source>
        <dbReference type="EMBL" id="MFD0280864.1"/>
    </source>
</evidence>
<feature type="transmembrane region" description="Helical" evidence="2">
    <location>
        <begin position="178"/>
        <end position="196"/>
    </location>
</feature>
<dbReference type="InterPro" id="IPR027417">
    <property type="entry name" value="P-loop_NTPase"/>
</dbReference>
<feature type="region of interest" description="Disordered" evidence="1">
    <location>
        <begin position="1"/>
        <end position="52"/>
    </location>
</feature>
<feature type="transmembrane region" description="Helical" evidence="2">
    <location>
        <begin position="83"/>
        <end position="105"/>
    </location>
</feature>
<name>A0ABW2VBF7_9ACTN</name>
<proteinExistence type="predicted"/>
<keyword evidence="4" id="KW-1185">Reference proteome</keyword>
<protein>
    <submittedName>
        <fullName evidence="3">ATP/GTP-binding protein</fullName>
    </submittedName>
</protein>
<keyword evidence="2" id="KW-0472">Membrane</keyword>
<evidence type="ECO:0000256" key="2">
    <source>
        <dbReference type="SAM" id="Phobius"/>
    </source>
</evidence>
<sequence length="803" mass="85251">MDFDGTRDARGTHANPVPRPAAPPGVPGAVPPKPSGAPPVPEQPPVPHPGVGDWLNAPRADAALGIWRYGYVAPRPPKERDRLAPVTIVGLVIPLVVGLIVWSLWRQGNIPYQLAVLKLFTPDDWWWGGTTAPKTWQGVDAIVVYDGLFFGALIYAMGRLGSWREVVHHFVVRRAQPARALIAALAGLLTLTFVWPDAFPGVGWDALPIVNPVLSLVALVSGGREVFESLTISYGIYTLITVLVLVPFAKLGGWAPLARDWLRSRAAQAGTGASPAEPPAPAGPPAEWPDLRAAGQHKAAELLSSEVLTGRMNDVDCVRILRAWASAKRDGQLAVFTDTVLRRGAAAWTHPSGARDLPSRAASHDLLVAQVRLGRWVARERTPVAYGGAGVALNLATLGTSLLAVGPSGSGKTRHLVRPVVESLGLQALTARCAVVVVAAAGAPVGPDTSYDVVVKLGNPESIHDLDLYADFDDPDEAAAFLAEGLVGDIDAVGGRRAATALAQLLGPYRAVHGAFPSIPVLRELLEGVPSALEPLQEALSAGGHRAMGRELEARLRQTGSVTDPGPALADRLALLDRPVFADFFGSGGSARPFSLRAVAHHPLRVRIDLPEHGHEEASRLITRLLLAQFAAVVRSGGERGHFACLVLDDATGALTTETVRRIQGFRSQNAGVVLALRTIGDIPEALHGPLYGAVGCRMAFSGVTTWDGGRFAEAWGTEWVEARDVAKHTVFADQPMTRAIHALRKLVTGKAVTTDAVTVRQVERERWSASELAHGVPPGHAVLSLTNVKGEHAPPLLVDLRG</sequence>
<dbReference type="Proteomes" id="UP001596957">
    <property type="component" value="Unassembled WGS sequence"/>
</dbReference>
<dbReference type="Gene3D" id="3.40.50.300">
    <property type="entry name" value="P-loop containing nucleotide triphosphate hydrolases"/>
    <property type="match status" value="1"/>
</dbReference>